<proteinExistence type="predicted"/>
<protein>
    <submittedName>
        <fullName evidence="2">Uncharacterized protein</fullName>
    </submittedName>
</protein>
<dbReference type="Proteomes" id="UP000176050">
    <property type="component" value="Chromosome"/>
</dbReference>
<dbReference type="EMBL" id="CP017478">
    <property type="protein sequence ID" value="AOW20834.1"/>
    <property type="molecule type" value="Genomic_DNA"/>
</dbReference>
<feature type="region of interest" description="Disordered" evidence="1">
    <location>
        <begin position="24"/>
        <end position="46"/>
    </location>
</feature>
<name>A0A1D8P8C9_9FLAO</name>
<keyword evidence="3" id="KW-1185">Reference proteome</keyword>
<gene>
    <name evidence="2" type="ORF">LPB138_09160</name>
</gene>
<dbReference type="AlphaFoldDB" id="A0A1D8P8C9"/>
<sequence>MDSNNSTAFSKISFCSFATHSFEDKADEDESNPDLQEKNPRNNMNASFFKVGEDKQLLIAIVV</sequence>
<reference evidence="2 3" key="1">
    <citation type="submission" date="2016-10" db="EMBL/GenBank/DDBJ databases">
        <title>Lutibacter sp. LPB0138, isolated from marine gastropod.</title>
        <authorList>
            <person name="Kim E."/>
            <person name="Yi H."/>
        </authorList>
    </citation>
    <scope>NUCLEOTIDE SEQUENCE [LARGE SCALE GENOMIC DNA]</scope>
    <source>
        <strain evidence="2 3">LPB0138</strain>
    </source>
</reference>
<evidence type="ECO:0000313" key="3">
    <source>
        <dbReference type="Proteomes" id="UP000176050"/>
    </source>
</evidence>
<evidence type="ECO:0000313" key="2">
    <source>
        <dbReference type="EMBL" id="AOW20834.1"/>
    </source>
</evidence>
<evidence type="ECO:0000256" key="1">
    <source>
        <dbReference type="SAM" id="MobiDB-lite"/>
    </source>
</evidence>
<accession>A0A1D8P8C9</accession>
<dbReference type="KEGG" id="lul:LPB138_09160"/>
<organism evidence="2 3">
    <name type="scientific">Urechidicola croceus</name>
    <dbReference type="NCBI Taxonomy" id="1850246"/>
    <lineage>
        <taxon>Bacteria</taxon>
        <taxon>Pseudomonadati</taxon>
        <taxon>Bacteroidota</taxon>
        <taxon>Flavobacteriia</taxon>
        <taxon>Flavobacteriales</taxon>
        <taxon>Flavobacteriaceae</taxon>
        <taxon>Urechidicola</taxon>
    </lineage>
</organism>